<evidence type="ECO:0000256" key="1">
    <source>
        <dbReference type="SAM" id="MobiDB-lite"/>
    </source>
</evidence>
<feature type="region of interest" description="Disordered" evidence="1">
    <location>
        <begin position="53"/>
        <end position="92"/>
    </location>
</feature>
<evidence type="ECO:0008006" key="4">
    <source>
        <dbReference type="Google" id="ProtNLM"/>
    </source>
</evidence>
<gene>
    <name evidence="2" type="ORF">GCM10023082_63470</name>
</gene>
<dbReference type="Proteomes" id="UP001499884">
    <property type="component" value="Unassembled WGS sequence"/>
</dbReference>
<evidence type="ECO:0000313" key="2">
    <source>
        <dbReference type="EMBL" id="GAA3760536.1"/>
    </source>
</evidence>
<reference evidence="3" key="1">
    <citation type="journal article" date="2019" name="Int. J. Syst. Evol. Microbiol.">
        <title>The Global Catalogue of Microorganisms (GCM) 10K type strain sequencing project: providing services to taxonomists for standard genome sequencing and annotation.</title>
        <authorList>
            <consortium name="The Broad Institute Genomics Platform"/>
            <consortium name="The Broad Institute Genome Sequencing Center for Infectious Disease"/>
            <person name="Wu L."/>
            <person name="Ma J."/>
        </authorList>
    </citation>
    <scope>NUCLEOTIDE SEQUENCE [LARGE SCALE GENOMIC DNA]</scope>
    <source>
        <strain evidence="3">JCM 30846</strain>
    </source>
</reference>
<dbReference type="RefSeq" id="WP_060880799.1">
    <property type="nucleotide sequence ID" value="NZ_BAABEP010000088.1"/>
</dbReference>
<feature type="compositionally biased region" description="Basic and acidic residues" evidence="1">
    <location>
        <begin position="83"/>
        <end position="92"/>
    </location>
</feature>
<accession>A0ABP7GAE4</accession>
<keyword evidence="3" id="KW-1185">Reference proteome</keyword>
<sequence length="92" mass="10351">MLYREGEVNCGHCREPQGTAVDDYIGETYEDGEVTFTREPCMRCRVHDLGTEERCDDDCPDCEGRGDEPAGGGVSPQPRTRRNREIGSEEPR</sequence>
<proteinExistence type="predicted"/>
<comment type="caution">
    <text evidence="2">The sequence shown here is derived from an EMBL/GenBank/DDBJ whole genome shotgun (WGS) entry which is preliminary data.</text>
</comment>
<organism evidence="2 3">
    <name type="scientific">Streptomyces tremellae</name>
    <dbReference type="NCBI Taxonomy" id="1124239"/>
    <lineage>
        <taxon>Bacteria</taxon>
        <taxon>Bacillati</taxon>
        <taxon>Actinomycetota</taxon>
        <taxon>Actinomycetes</taxon>
        <taxon>Kitasatosporales</taxon>
        <taxon>Streptomycetaceae</taxon>
        <taxon>Streptomyces</taxon>
    </lineage>
</organism>
<evidence type="ECO:0000313" key="3">
    <source>
        <dbReference type="Proteomes" id="UP001499884"/>
    </source>
</evidence>
<protein>
    <recommendedName>
        <fullName evidence="4">4Fe-4S ferredoxin-type domain-containing protein</fullName>
    </recommendedName>
</protein>
<dbReference type="EMBL" id="BAABEP010000088">
    <property type="protein sequence ID" value="GAA3760536.1"/>
    <property type="molecule type" value="Genomic_DNA"/>
</dbReference>
<name>A0ABP7GAE4_9ACTN</name>